<keyword evidence="2" id="KW-1185">Reference proteome</keyword>
<reference evidence="1 2" key="1">
    <citation type="submission" date="2014-11" db="EMBL/GenBank/DDBJ databases">
        <title>Genome sequence of Flavihumibacter solisilvae 3-3.</title>
        <authorList>
            <person name="Zhou G."/>
            <person name="Li M."/>
            <person name="Wang G."/>
        </authorList>
    </citation>
    <scope>NUCLEOTIDE SEQUENCE [LARGE SCALE GENOMIC DNA]</scope>
    <source>
        <strain evidence="1 2">3-3</strain>
    </source>
</reference>
<protein>
    <submittedName>
        <fullName evidence="1">Uncharacterized protein</fullName>
    </submittedName>
</protein>
<comment type="caution">
    <text evidence="1">The sequence shown here is derived from an EMBL/GenBank/DDBJ whole genome shotgun (WGS) entry which is preliminary data.</text>
</comment>
<evidence type="ECO:0000313" key="2">
    <source>
        <dbReference type="Proteomes" id="UP000031408"/>
    </source>
</evidence>
<gene>
    <name evidence="1" type="ORF">OI18_20065</name>
</gene>
<dbReference type="RefSeq" id="WP_039143171.1">
    <property type="nucleotide sequence ID" value="NZ_JSVC01000024.1"/>
</dbReference>
<dbReference type="OrthoDB" id="1377294at2"/>
<dbReference type="EMBL" id="JSVC01000024">
    <property type="protein sequence ID" value="KIC93042.1"/>
    <property type="molecule type" value="Genomic_DNA"/>
</dbReference>
<accession>A0A0C1KZD5</accession>
<evidence type="ECO:0000313" key="1">
    <source>
        <dbReference type="EMBL" id="KIC93042.1"/>
    </source>
</evidence>
<name>A0A0C1KZD5_9BACT</name>
<dbReference type="AlphaFoldDB" id="A0A0C1KZD5"/>
<organism evidence="1 2">
    <name type="scientific">Flavihumibacter solisilvae</name>
    <dbReference type="NCBI Taxonomy" id="1349421"/>
    <lineage>
        <taxon>Bacteria</taxon>
        <taxon>Pseudomonadati</taxon>
        <taxon>Bacteroidota</taxon>
        <taxon>Chitinophagia</taxon>
        <taxon>Chitinophagales</taxon>
        <taxon>Chitinophagaceae</taxon>
        <taxon>Flavihumibacter</taxon>
    </lineage>
</organism>
<sequence>MNDPIHTQLSLIKQLFPKHEKWIEQLYNQNPDFKGLCDDYYSCVLHLQKFRKEFADKVDSIKEYENVQKVLEDEMREFISE</sequence>
<dbReference type="Proteomes" id="UP000031408">
    <property type="component" value="Unassembled WGS sequence"/>
</dbReference>
<proteinExistence type="predicted"/>
<dbReference type="STRING" id="1349421.OI18_20065"/>